<keyword evidence="2" id="KW-1185">Reference proteome</keyword>
<protein>
    <submittedName>
        <fullName evidence="1">Uncharacterized protein</fullName>
    </submittedName>
</protein>
<accession>A0A542ZQZ0</accession>
<evidence type="ECO:0000313" key="1">
    <source>
        <dbReference type="EMBL" id="TQL62775.1"/>
    </source>
</evidence>
<proteinExistence type="predicted"/>
<name>A0A542ZQZ0_9ACTN</name>
<reference evidence="1 2" key="1">
    <citation type="submission" date="2019-06" db="EMBL/GenBank/DDBJ databases">
        <title>Sequencing the genomes of 1000 actinobacteria strains.</title>
        <authorList>
            <person name="Klenk H.-P."/>
        </authorList>
    </citation>
    <scope>NUCLEOTIDE SEQUENCE [LARGE SCALE GENOMIC DNA]</scope>
    <source>
        <strain evidence="1 2">DSM 8251</strain>
    </source>
</reference>
<dbReference type="RefSeq" id="WP_142092576.1">
    <property type="nucleotide sequence ID" value="NZ_BAAAMD010000001.1"/>
</dbReference>
<dbReference type="EMBL" id="VFOR01000001">
    <property type="protein sequence ID" value="TQL62775.1"/>
    <property type="molecule type" value="Genomic_DNA"/>
</dbReference>
<dbReference type="Proteomes" id="UP000316196">
    <property type="component" value="Unassembled WGS sequence"/>
</dbReference>
<dbReference type="AlphaFoldDB" id="A0A542ZQZ0"/>
<organism evidence="1 2">
    <name type="scientific">Propioniferax innocua</name>
    <dbReference type="NCBI Taxonomy" id="1753"/>
    <lineage>
        <taxon>Bacteria</taxon>
        <taxon>Bacillati</taxon>
        <taxon>Actinomycetota</taxon>
        <taxon>Actinomycetes</taxon>
        <taxon>Propionibacteriales</taxon>
        <taxon>Propionibacteriaceae</taxon>
        <taxon>Propioniferax</taxon>
    </lineage>
</organism>
<sequence length="253" mass="28507">MDDREWFDLTPRVRELFSNGLFEQWSMLGAWSSESCTALTLRRNEDEPQVYRWPLDQPAADFIDDVHHGRVAAESLSVGPWERSPLHEPARHGFLDSSLTDRIYSRGPWAEYRGPTWAETMAVWVALLGGDFAGPINPTLGVWMTAPDEIMFCQALWATHVGGFDELSDPWGTGHLWQVVVERLGSYGNMANPWSPDWAGEAIRYVNEIGPLGPIEANPARVSEAGFYRTYGDGYPEPVERLCAHLTQLTRQG</sequence>
<evidence type="ECO:0000313" key="2">
    <source>
        <dbReference type="Proteomes" id="UP000316196"/>
    </source>
</evidence>
<comment type="caution">
    <text evidence="1">The sequence shown here is derived from an EMBL/GenBank/DDBJ whole genome shotgun (WGS) entry which is preliminary data.</text>
</comment>
<gene>
    <name evidence="1" type="ORF">FB460_0565</name>
</gene>